<proteinExistence type="predicted"/>
<sequence>EVKRFSMSENHFLVNWGLVRLALFGKNAMDRHSLRSNLSVHVVTPFMAFYAIQLKADGLYTMAELARVQFPMSILELPSILYKLYAPQKGLIQCVP</sequence>
<dbReference type="Proteomes" id="UP000242414">
    <property type="component" value="Unassembled WGS sequence"/>
</dbReference>
<protein>
    <submittedName>
        <fullName evidence="1">Uncharacterized protein</fullName>
    </submittedName>
</protein>
<organism evidence="1">
    <name type="scientific">Rhizopus microsporus var. microsporus</name>
    <dbReference type="NCBI Taxonomy" id="86635"/>
    <lineage>
        <taxon>Eukaryota</taxon>
        <taxon>Fungi</taxon>
        <taxon>Fungi incertae sedis</taxon>
        <taxon>Mucoromycota</taxon>
        <taxon>Mucoromycotina</taxon>
        <taxon>Mucoromycetes</taxon>
        <taxon>Mucorales</taxon>
        <taxon>Mucorineae</taxon>
        <taxon>Rhizopodaceae</taxon>
        <taxon>Rhizopus</taxon>
    </lineage>
</organism>
<dbReference type="VEuPathDB" id="FungiDB:BCV72DRAFT_208051"/>
<reference evidence="1" key="1">
    <citation type="journal article" date="2016" name="Proc. Natl. Acad. Sci. U.S.A.">
        <title>Lipid metabolic changes in an early divergent fungus govern the establishment of a mutualistic symbiosis with endobacteria.</title>
        <authorList>
            <person name="Lastovetsky O.A."/>
            <person name="Gaspar M.L."/>
            <person name="Mondo S.J."/>
            <person name="LaButti K.M."/>
            <person name="Sandor L."/>
            <person name="Grigoriev I.V."/>
            <person name="Henry S.A."/>
            <person name="Pawlowska T.E."/>
        </authorList>
    </citation>
    <scope>NUCLEOTIDE SEQUENCE [LARGE SCALE GENOMIC DNA]</scope>
    <source>
        <strain evidence="1">ATCC 52814</strain>
    </source>
</reference>
<dbReference type="AlphaFoldDB" id="A0A1X0R267"/>
<dbReference type="EMBL" id="KV921930">
    <property type="protein sequence ID" value="ORE06109.1"/>
    <property type="molecule type" value="Genomic_DNA"/>
</dbReference>
<name>A0A1X0R267_RHIZD</name>
<evidence type="ECO:0000313" key="1">
    <source>
        <dbReference type="EMBL" id="ORE06109.1"/>
    </source>
</evidence>
<gene>
    <name evidence="1" type="ORF">BCV72DRAFT_208051</name>
</gene>
<accession>A0A1X0R267</accession>
<dbReference type="OrthoDB" id="2448606at2759"/>
<feature type="non-terminal residue" evidence="1">
    <location>
        <position position="1"/>
    </location>
</feature>